<dbReference type="Proteomes" id="UP000314294">
    <property type="component" value="Unassembled WGS sequence"/>
</dbReference>
<comment type="caution">
    <text evidence="2">The sequence shown here is derived from an EMBL/GenBank/DDBJ whole genome shotgun (WGS) entry which is preliminary data.</text>
</comment>
<name>A0A4Z2FN07_9TELE</name>
<dbReference type="EMBL" id="SRLO01001038">
    <property type="protein sequence ID" value="TNN42411.1"/>
    <property type="molecule type" value="Genomic_DNA"/>
</dbReference>
<keyword evidence="3" id="KW-1185">Reference proteome</keyword>
<gene>
    <name evidence="2" type="ORF">EYF80_047424</name>
</gene>
<organism evidence="2 3">
    <name type="scientific">Liparis tanakae</name>
    <name type="common">Tanaka's snailfish</name>
    <dbReference type="NCBI Taxonomy" id="230148"/>
    <lineage>
        <taxon>Eukaryota</taxon>
        <taxon>Metazoa</taxon>
        <taxon>Chordata</taxon>
        <taxon>Craniata</taxon>
        <taxon>Vertebrata</taxon>
        <taxon>Euteleostomi</taxon>
        <taxon>Actinopterygii</taxon>
        <taxon>Neopterygii</taxon>
        <taxon>Teleostei</taxon>
        <taxon>Neoteleostei</taxon>
        <taxon>Acanthomorphata</taxon>
        <taxon>Eupercaria</taxon>
        <taxon>Perciformes</taxon>
        <taxon>Cottioidei</taxon>
        <taxon>Cottales</taxon>
        <taxon>Liparidae</taxon>
        <taxon>Liparis</taxon>
    </lineage>
</organism>
<protein>
    <submittedName>
        <fullName evidence="2">Uncharacterized protein</fullName>
    </submittedName>
</protein>
<sequence>MFRHRLVQRREDEEHKDPSVKKTCPRLSEQVLGNVTQRYATLCSSGGKVFRIEGLISKDGISQTDD</sequence>
<evidence type="ECO:0000256" key="1">
    <source>
        <dbReference type="SAM" id="MobiDB-lite"/>
    </source>
</evidence>
<evidence type="ECO:0000313" key="3">
    <source>
        <dbReference type="Proteomes" id="UP000314294"/>
    </source>
</evidence>
<dbReference type="AlphaFoldDB" id="A0A4Z2FN07"/>
<reference evidence="2 3" key="1">
    <citation type="submission" date="2019-03" db="EMBL/GenBank/DDBJ databases">
        <title>First draft genome of Liparis tanakae, snailfish: a comprehensive survey of snailfish specific genes.</title>
        <authorList>
            <person name="Kim W."/>
            <person name="Song I."/>
            <person name="Jeong J.-H."/>
            <person name="Kim D."/>
            <person name="Kim S."/>
            <person name="Ryu S."/>
            <person name="Song J.Y."/>
            <person name="Lee S.K."/>
        </authorList>
    </citation>
    <scope>NUCLEOTIDE SEQUENCE [LARGE SCALE GENOMIC DNA]</scope>
    <source>
        <tissue evidence="2">Muscle</tissue>
    </source>
</reference>
<evidence type="ECO:0000313" key="2">
    <source>
        <dbReference type="EMBL" id="TNN42411.1"/>
    </source>
</evidence>
<proteinExistence type="predicted"/>
<feature type="region of interest" description="Disordered" evidence="1">
    <location>
        <begin position="1"/>
        <end position="22"/>
    </location>
</feature>
<accession>A0A4Z2FN07</accession>
<feature type="compositionally biased region" description="Basic and acidic residues" evidence="1">
    <location>
        <begin position="8"/>
        <end position="20"/>
    </location>
</feature>